<accession>A0A8W8I730</accession>
<evidence type="ECO:0000256" key="5">
    <source>
        <dbReference type="ARBA" id="ARBA00023242"/>
    </source>
</evidence>
<dbReference type="EnsemblMetazoa" id="G12900.4">
    <property type="protein sequence ID" value="G12900.4:cds"/>
    <property type="gene ID" value="G12900"/>
</dbReference>
<dbReference type="EnsemblMetazoa" id="G12900.8">
    <property type="protein sequence ID" value="G12900.8:cds"/>
    <property type="gene ID" value="G12900"/>
</dbReference>
<dbReference type="InterPro" id="IPR045347">
    <property type="entry name" value="HIND"/>
</dbReference>
<organism evidence="7 8">
    <name type="scientific">Magallana gigas</name>
    <name type="common">Pacific oyster</name>
    <name type="synonym">Crassostrea gigas</name>
    <dbReference type="NCBI Taxonomy" id="29159"/>
    <lineage>
        <taxon>Eukaryota</taxon>
        <taxon>Metazoa</taxon>
        <taxon>Spiralia</taxon>
        <taxon>Lophotrochozoa</taxon>
        <taxon>Mollusca</taxon>
        <taxon>Bivalvia</taxon>
        <taxon>Autobranchia</taxon>
        <taxon>Pteriomorphia</taxon>
        <taxon>Ostreida</taxon>
        <taxon>Ostreoidea</taxon>
        <taxon>Ostreidae</taxon>
        <taxon>Magallana</taxon>
    </lineage>
</organism>
<feature type="compositionally biased region" description="Polar residues" evidence="6">
    <location>
        <begin position="759"/>
        <end position="770"/>
    </location>
</feature>
<dbReference type="OMA" id="KRRDYTG"/>
<evidence type="ECO:0000313" key="7">
    <source>
        <dbReference type="EnsemblMetazoa" id="G12900.4:cds"/>
    </source>
</evidence>
<dbReference type="Pfam" id="PF19252">
    <property type="entry name" value="HIND"/>
    <property type="match status" value="1"/>
</dbReference>
<evidence type="ECO:0000313" key="8">
    <source>
        <dbReference type="Proteomes" id="UP000005408"/>
    </source>
</evidence>
<feature type="compositionally biased region" description="Basic residues" evidence="6">
    <location>
        <begin position="1"/>
        <end position="37"/>
    </location>
</feature>
<keyword evidence="8" id="KW-1185">Reference proteome</keyword>
<dbReference type="Pfam" id="PF03343">
    <property type="entry name" value="SART-1"/>
    <property type="match status" value="1"/>
</dbReference>
<keyword evidence="5" id="KW-0539">Nucleus</keyword>
<dbReference type="GO" id="GO:0000481">
    <property type="term" value="P:maturation of 5S rRNA"/>
    <property type="evidence" value="ECO:0007669"/>
    <property type="project" value="TreeGrafter"/>
</dbReference>
<keyword evidence="4" id="KW-0508">mRNA splicing</keyword>
<evidence type="ECO:0000256" key="1">
    <source>
        <dbReference type="ARBA" id="ARBA00004123"/>
    </source>
</evidence>
<feature type="region of interest" description="Disordered" evidence="6">
    <location>
        <begin position="400"/>
        <end position="446"/>
    </location>
</feature>
<protein>
    <recommendedName>
        <fullName evidence="9">U4/U6.U5 tri-snRNP-associated protein 1</fullName>
    </recommendedName>
</protein>
<comment type="subcellular location">
    <subcellularLocation>
        <location evidence="1">Nucleus</location>
    </subcellularLocation>
</comment>
<dbReference type="PANTHER" id="PTHR14152:SF5">
    <property type="entry name" value="U4_U6.U5 TRI-SNRNP-ASSOCIATED PROTEIN 1"/>
    <property type="match status" value="1"/>
</dbReference>
<evidence type="ECO:0008006" key="9">
    <source>
        <dbReference type="Google" id="ProtNLM"/>
    </source>
</evidence>
<dbReference type="InterPro" id="IPR005011">
    <property type="entry name" value="SNU66/SART1"/>
</dbReference>
<feature type="compositionally biased region" description="Basic residues" evidence="6">
    <location>
        <begin position="727"/>
        <end position="745"/>
    </location>
</feature>
<feature type="region of interest" description="Disordered" evidence="6">
    <location>
        <begin position="1"/>
        <end position="94"/>
    </location>
</feature>
<dbReference type="OrthoDB" id="5583at2759"/>
<dbReference type="GO" id="GO:0046540">
    <property type="term" value="C:U4/U6 x U5 tri-snRNP complex"/>
    <property type="evidence" value="ECO:0007669"/>
    <property type="project" value="InterPro"/>
</dbReference>
<comment type="similarity">
    <text evidence="2">Belongs to the SNU66/SART1 family.</text>
</comment>
<feature type="compositionally biased region" description="Polar residues" evidence="6">
    <location>
        <begin position="787"/>
        <end position="800"/>
    </location>
</feature>
<reference evidence="7" key="1">
    <citation type="submission" date="2022-08" db="UniProtKB">
        <authorList>
            <consortium name="EnsemblMetazoa"/>
        </authorList>
    </citation>
    <scope>IDENTIFICATION</scope>
    <source>
        <strain evidence="7">05x7-T-G4-1.051#20</strain>
    </source>
</reference>
<dbReference type="GO" id="GO:0045292">
    <property type="term" value="P:mRNA cis splicing, via spliceosome"/>
    <property type="evidence" value="ECO:0007669"/>
    <property type="project" value="TreeGrafter"/>
</dbReference>
<evidence type="ECO:0000256" key="6">
    <source>
        <dbReference type="SAM" id="MobiDB-lite"/>
    </source>
</evidence>
<dbReference type="AlphaFoldDB" id="A0A8W8I730"/>
<evidence type="ECO:0000256" key="4">
    <source>
        <dbReference type="ARBA" id="ARBA00023187"/>
    </source>
</evidence>
<sequence>MGSSKKHKEKDKDKEHKKKRKHRSRSRSKERKRHRHDRDREYSDRERYRRDDGFHENEDYYPRELDDVDSKSSFRESYTDAPETAGGSSGDVSLSIEETNRIRAKLGLKPLEVGNEKKQQHTDDGYLITQEGDVHKPALSITKKKETEKLSERIQKMKDKRKIKDKLGTIKTLGESDEEDDALAWVKKSRQKQKEKELAEKRAKQLMELDEAFGLEDIVKEEFKGNQKEYTSKDLKGLKVEHSVDRFKDGQAIILTLQDKGVLDEEEGDTLINVNIVDDEKAEKNVELKKKKPDYNPYDAGDVDEYGMFKEKNVLEKYDEEIAGAKKEKFQLGSGGKFNTDPEKQMDEIRRQLREQSESLGGVSLNPINEYLTPQELAEAAKFKKVKKKVRKIRKKEALKADDLLPLPNQDLDDTDYGSRKKSRGYIKKEEEEYPDQASHENNGYGQTAPIVIDYAHGHTAVTVKEQPMDVDQPDEEEDLIGPDEDLSKVVIEEDEAEKELHSALSKARKLKQKKEGSSVSKVAEQVLSKVKAEPEEALQDGNIILNATSEFCRTLGDIPTYGQSGNREEDQEELVDFEKELEDRKKQEEDEQVTGWNAVEIDETPVNITGEEQAVLDDEPVVSSGVGAALELAKKKGYIEDEEKKLAGARRSKAKEELEVQNYSIEDKRYDDLDEKYSRKRDRYSGGGGMIQDFKEKDGYKPDVKLEYVDDSGRMLNRKEAFRQLSHRFHGKGSGKKKTEKRSKKQQEEQLMKQMSSTDTPLGTLNMLQEKQRSEKSPYIVLSGSKGFSSNSIIKPSQN</sequence>
<feature type="compositionally biased region" description="Basic and acidic residues" evidence="6">
    <location>
        <begin position="38"/>
        <end position="78"/>
    </location>
</feature>
<feature type="region of interest" description="Disordered" evidence="6">
    <location>
        <begin position="466"/>
        <end position="486"/>
    </location>
</feature>
<evidence type="ECO:0000256" key="3">
    <source>
        <dbReference type="ARBA" id="ARBA00022664"/>
    </source>
</evidence>
<feature type="compositionally biased region" description="Acidic residues" evidence="6">
    <location>
        <begin position="472"/>
        <end position="485"/>
    </location>
</feature>
<dbReference type="PANTHER" id="PTHR14152">
    <property type="entry name" value="SQUAMOUS CELL CARCINOMA ANTIGEN RECOGNISED BY CYTOTOXIC T LYMPHOCYTES"/>
    <property type="match status" value="1"/>
</dbReference>
<name>A0A8W8I730_MAGGI</name>
<keyword evidence="3" id="KW-0507">mRNA processing</keyword>
<proteinExistence type="inferred from homology"/>
<dbReference type="Proteomes" id="UP000005408">
    <property type="component" value="Unassembled WGS sequence"/>
</dbReference>
<feature type="region of interest" description="Disordered" evidence="6">
    <location>
        <begin position="727"/>
        <end position="800"/>
    </location>
</feature>
<evidence type="ECO:0000256" key="2">
    <source>
        <dbReference type="ARBA" id="ARBA00006076"/>
    </source>
</evidence>